<dbReference type="Proteomes" id="UP000294746">
    <property type="component" value="Unassembled WGS sequence"/>
</dbReference>
<evidence type="ECO:0000256" key="1">
    <source>
        <dbReference type="SAM" id="MobiDB-lite"/>
    </source>
</evidence>
<proteinExistence type="predicted"/>
<dbReference type="SUPFAM" id="SSF56973">
    <property type="entry name" value="Aerolisin/ETX pore-forming domain"/>
    <property type="match status" value="1"/>
</dbReference>
<sequence length="179" mass="19203">MEIPFTAAGGTEVTTSTEFSYEHTSSNTTTKDTNIIFPAQSVICAKGYITKYIGRVQNATFSGVMSGRAEVEGNITINVANLGSGNEETKTISVADVFKYSKDLPGPGAPGPGPSYGYDYDEQNNKVFATVESSYSGVGGHYQTVDVEVTPINGKAAPRKMSLKTYEERVNKGTLKELF</sequence>
<keyword evidence="3" id="KW-1185">Reference proteome</keyword>
<feature type="region of interest" description="Disordered" evidence="1">
    <location>
        <begin position="1"/>
        <end position="27"/>
    </location>
</feature>
<dbReference type="EMBL" id="SLXV01000051">
    <property type="protein sequence ID" value="TCP62730.1"/>
    <property type="molecule type" value="Genomic_DNA"/>
</dbReference>
<accession>A0A4R2RGD7</accession>
<organism evidence="2 3">
    <name type="scientific">Baia soyae</name>
    <dbReference type="NCBI Taxonomy" id="1544746"/>
    <lineage>
        <taxon>Bacteria</taxon>
        <taxon>Bacillati</taxon>
        <taxon>Bacillota</taxon>
        <taxon>Bacilli</taxon>
        <taxon>Bacillales</taxon>
        <taxon>Thermoactinomycetaceae</taxon>
        <taxon>Baia</taxon>
    </lineage>
</organism>
<dbReference type="Gene3D" id="2.170.15.10">
    <property type="entry name" value="Proaerolysin, chain A, domain 3"/>
    <property type="match status" value="1"/>
</dbReference>
<dbReference type="AlphaFoldDB" id="A0A4R2RGD7"/>
<evidence type="ECO:0000313" key="2">
    <source>
        <dbReference type="EMBL" id="TCP62730.1"/>
    </source>
</evidence>
<gene>
    <name evidence="2" type="ORF">EDD57_15111</name>
</gene>
<name>A0A4R2RGD7_9BACL</name>
<reference evidence="2 3" key="1">
    <citation type="submission" date="2019-03" db="EMBL/GenBank/DDBJ databases">
        <title>Genomic Encyclopedia of Type Strains, Phase IV (KMG-IV): sequencing the most valuable type-strain genomes for metagenomic binning, comparative biology and taxonomic classification.</title>
        <authorList>
            <person name="Goeker M."/>
        </authorList>
    </citation>
    <scope>NUCLEOTIDE SEQUENCE [LARGE SCALE GENOMIC DNA]</scope>
    <source>
        <strain evidence="2 3">DSM 46831</strain>
    </source>
</reference>
<feature type="compositionally biased region" description="Polar residues" evidence="1">
    <location>
        <begin position="12"/>
        <end position="27"/>
    </location>
</feature>
<evidence type="ECO:0000313" key="3">
    <source>
        <dbReference type="Proteomes" id="UP000294746"/>
    </source>
</evidence>
<protein>
    <submittedName>
        <fullName evidence="2">Uncharacterized protein</fullName>
    </submittedName>
</protein>
<comment type="caution">
    <text evidence="2">The sequence shown here is derived from an EMBL/GenBank/DDBJ whole genome shotgun (WGS) entry which is preliminary data.</text>
</comment>